<sequence length="668" mass="72081">MLKKLLIANRGEIAVRVIKTAKSLGYRTVAVYSEADATALHVEMADKAVCIGPAQVSASYLKAEVIIEAAVRSGADCVHPGYGFLSENSGFARACKDAGLVFVGPPEAAIELMGSKRRSKIAMQEAGVPVVPGFEGDNASDTELIGAAKNIGYPLMIKASAGGGGRGMRLVDKGEELADNIQRARSEARQAFGDDELILEKAVIEPRHIEIQVFADQHGNAVYLGERDCSVQRRHQKVVEEAPSPFVTPELRQAMGEAAVKAALACGYEGAGTVEFLVDKDRNFYFLEMNTRLQVEHPVTELITGQDLVAWQLSVAEGLPLPLAQDQIRLNGHAIEVRLYAEDPANGFTPQTGPLHQFRPAEGEGLRFDTGVRSGDAVTPHYDPMLAKVVAWGANRNQARRRLLRALEDTTVFGVTTNRYFLSRIIADDTFGAGEATTAFLQQAFRDDPSLTSQETGIRELALAACVFSHGHRDPGAARYDMNTSWSNAPATVTPMKLEAGDNTLELLVRRAGNHFTVTSGEHQYKLDLESISDDLLCITDNGIRQQCQYYRRGDQLYLQVSGQAIALRDVTHQPASGSAASGSGRIKATMDGAIIDVLVQAGQAVKLGDTLVILEAMKMEHPVKADRDGTVSEILAAKGDQVKRSQLLVDITAGESIADAKSEETGQ</sequence>
<dbReference type="InterPro" id="IPR001882">
    <property type="entry name" value="Biotin_BS"/>
</dbReference>
<dbReference type="PROSITE" id="PS00867">
    <property type="entry name" value="CPSASE_2"/>
    <property type="match status" value="1"/>
</dbReference>
<evidence type="ECO:0000256" key="8">
    <source>
        <dbReference type="ARBA" id="ARBA00022840"/>
    </source>
</evidence>
<dbReference type="AlphaFoldDB" id="A0A2V3ZGK8"/>
<keyword evidence="18" id="KW-1185">Reference proteome</keyword>
<feature type="domain" description="ATP-grasp" evidence="15">
    <location>
        <begin position="120"/>
        <end position="317"/>
    </location>
</feature>
<dbReference type="FunFam" id="3.40.50.20:FF:000010">
    <property type="entry name" value="Propionyl-CoA carboxylase subunit alpha"/>
    <property type="match status" value="1"/>
</dbReference>
<organism evidence="17 18">
    <name type="scientific">Marinobacter vulgaris</name>
    <dbReference type="NCBI Taxonomy" id="1928331"/>
    <lineage>
        <taxon>Bacteria</taxon>
        <taxon>Pseudomonadati</taxon>
        <taxon>Pseudomonadota</taxon>
        <taxon>Gammaproteobacteria</taxon>
        <taxon>Pseudomonadales</taxon>
        <taxon>Marinobacteraceae</taxon>
        <taxon>Marinobacter</taxon>
    </lineage>
</organism>
<dbReference type="InterPro" id="IPR050856">
    <property type="entry name" value="Biotin_carboxylase_complex"/>
</dbReference>
<dbReference type="GO" id="GO:0046872">
    <property type="term" value="F:metal ion binding"/>
    <property type="evidence" value="ECO:0007669"/>
    <property type="project" value="InterPro"/>
</dbReference>
<dbReference type="SUPFAM" id="SSF56059">
    <property type="entry name" value="Glutathione synthetase ATP-binding domain-like"/>
    <property type="match status" value="1"/>
</dbReference>
<dbReference type="InterPro" id="IPR005481">
    <property type="entry name" value="BC-like_N"/>
</dbReference>
<dbReference type="Pfam" id="PF02786">
    <property type="entry name" value="CPSase_L_D2"/>
    <property type="match status" value="1"/>
</dbReference>
<evidence type="ECO:0000256" key="9">
    <source>
        <dbReference type="ARBA" id="ARBA00022946"/>
    </source>
</evidence>
<evidence type="ECO:0000259" key="16">
    <source>
        <dbReference type="PROSITE" id="PS50979"/>
    </source>
</evidence>
<dbReference type="InterPro" id="IPR011761">
    <property type="entry name" value="ATP-grasp"/>
</dbReference>
<dbReference type="FunFam" id="3.30.1490.20:FF:000003">
    <property type="entry name" value="acetyl-CoA carboxylase isoform X1"/>
    <property type="match status" value="1"/>
</dbReference>
<dbReference type="RefSeq" id="WP_114613946.1">
    <property type="nucleotide sequence ID" value="NZ_QFWX01000006.1"/>
</dbReference>
<keyword evidence="7 13" id="KW-0547">Nucleotide-binding</keyword>
<evidence type="ECO:0000256" key="7">
    <source>
        <dbReference type="ARBA" id="ARBA00022741"/>
    </source>
</evidence>
<evidence type="ECO:0000256" key="2">
    <source>
        <dbReference type="ARBA" id="ARBA00003761"/>
    </source>
</evidence>
<feature type="domain" description="Biotin carboxylation" evidence="16">
    <location>
        <begin position="1"/>
        <end position="446"/>
    </location>
</feature>
<dbReference type="CDD" id="cd06850">
    <property type="entry name" value="biotinyl_domain"/>
    <property type="match status" value="1"/>
</dbReference>
<reference evidence="17 18" key="2">
    <citation type="submission" date="2018-06" db="EMBL/GenBank/DDBJ databases">
        <title>Marinobactersediminissp. nov, a moderately halophilic bacterium isolated from marine solar saltern.</title>
        <authorList>
            <person name="Zhang Y."/>
        </authorList>
    </citation>
    <scope>NUCLEOTIDE SEQUENCE [LARGE SCALE GENOMIC DNA]</scope>
    <source>
        <strain evidence="17 18">F01</strain>
    </source>
</reference>
<comment type="cofactor">
    <cofactor evidence="1">
        <name>biotin</name>
        <dbReference type="ChEBI" id="CHEBI:57586"/>
    </cofactor>
</comment>
<dbReference type="Proteomes" id="UP000253987">
    <property type="component" value="Unassembled WGS sequence"/>
</dbReference>
<dbReference type="Pfam" id="PF00364">
    <property type="entry name" value="Biotin_lipoyl"/>
    <property type="match status" value="1"/>
</dbReference>
<dbReference type="InterPro" id="IPR011764">
    <property type="entry name" value="Biotin_carboxylation_dom"/>
</dbReference>
<keyword evidence="8 13" id="KW-0067">ATP-binding</keyword>
<keyword evidence="10" id="KW-0092">Biotin</keyword>
<dbReference type="InterPro" id="IPR011054">
    <property type="entry name" value="Rudment_hybrid_motif"/>
</dbReference>
<dbReference type="SUPFAM" id="SSF51230">
    <property type="entry name" value="Single hybrid motif"/>
    <property type="match status" value="1"/>
</dbReference>
<dbReference type="SUPFAM" id="SSF51246">
    <property type="entry name" value="Rudiment single hybrid motif"/>
    <property type="match status" value="1"/>
</dbReference>
<evidence type="ECO:0000256" key="12">
    <source>
        <dbReference type="ARBA" id="ARBA00048600"/>
    </source>
</evidence>
<evidence type="ECO:0000256" key="1">
    <source>
        <dbReference type="ARBA" id="ARBA00001953"/>
    </source>
</evidence>
<comment type="caution">
    <text evidence="17">The sequence shown here is derived from an EMBL/GenBank/DDBJ whole genome shotgun (WGS) entry which is preliminary data.</text>
</comment>
<dbReference type="Pfam" id="PF00289">
    <property type="entry name" value="Biotin_carb_N"/>
    <property type="match status" value="1"/>
</dbReference>
<gene>
    <name evidence="17" type="ORF">DIT71_14585</name>
</gene>
<dbReference type="SMART" id="SM00878">
    <property type="entry name" value="Biotin_carb_C"/>
    <property type="match status" value="1"/>
</dbReference>
<dbReference type="FunFam" id="2.40.50.100:FF:000003">
    <property type="entry name" value="Acetyl-CoA carboxylase biotin carboxyl carrier protein"/>
    <property type="match status" value="1"/>
</dbReference>
<evidence type="ECO:0000256" key="10">
    <source>
        <dbReference type="ARBA" id="ARBA00023267"/>
    </source>
</evidence>
<evidence type="ECO:0000256" key="11">
    <source>
        <dbReference type="ARBA" id="ARBA00033786"/>
    </source>
</evidence>
<evidence type="ECO:0000256" key="6">
    <source>
        <dbReference type="ARBA" id="ARBA00022598"/>
    </source>
</evidence>
<dbReference type="PROSITE" id="PS50975">
    <property type="entry name" value="ATP_GRASP"/>
    <property type="match status" value="1"/>
</dbReference>
<dbReference type="PANTHER" id="PTHR18866">
    <property type="entry name" value="CARBOXYLASE:PYRUVATE/ACETYL-COA/PROPIONYL-COA CARBOXYLASE"/>
    <property type="match status" value="1"/>
</dbReference>
<dbReference type="InterPro" id="IPR005479">
    <property type="entry name" value="CPAse_ATP-bd"/>
</dbReference>
<dbReference type="InterPro" id="IPR000089">
    <property type="entry name" value="Biotin_lipoyl"/>
</dbReference>
<comment type="catalytic activity">
    <reaction evidence="12">
        <text>N(6)-biotinyl-L-lysyl-[protein] + hydrogencarbonate + ATP = N(6)-carboxybiotinyl-L-lysyl-[protein] + ADP + phosphate + H(+)</text>
        <dbReference type="Rhea" id="RHEA:13501"/>
        <dbReference type="Rhea" id="RHEA-COMP:10505"/>
        <dbReference type="Rhea" id="RHEA-COMP:10506"/>
        <dbReference type="ChEBI" id="CHEBI:15378"/>
        <dbReference type="ChEBI" id="CHEBI:17544"/>
        <dbReference type="ChEBI" id="CHEBI:30616"/>
        <dbReference type="ChEBI" id="CHEBI:43474"/>
        <dbReference type="ChEBI" id="CHEBI:83144"/>
        <dbReference type="ChEBI" id="CHEBI:83145"/>
        <dbReference type="ChEBI" id="CHEBI:456216"/>
        <dbReference type="EC" id="6.3.4.14"/>
    </reaction>
</comment>
<feature type="domain" description="Lipoyl-binding" evidence="14">
    <location>
        <begin position="584"/>
        <end position="653"/>
    </location>
</feature>
<dbReference type="Pfam" id="PF02785">
    <property type="entry name" value="Biotin_carb_C"/>
    <property type="match status" value="1"/>
</dbReference>
<accession>A0A2V3ZGK8</accession>
<dbReference type="EMBL" id="QFWX01000006">
    <property type="protein sequence ID" value="PXX89733.1"/>
    <property type="molecule type" value="Genomic_DNA"/>
</dbReference>
<comment type="subunit">
    <text evidence="4">Acetyl-CoA carboxylase is a heterohexamer of biotin carboxyl carrier protein, biotin carboxylase and the two subunits of carboxyl transferase in a 2:2 complex.</text>
</comment>
<keyword evidence="9" id="KW-0809">Transit peptide</keyword>
<dbReference type="PROSITE" id="PS50979">
    <property type="entry name" value="BC"/>
    <property type="match status" value="1"/>
</dbReference>
<protein>
    <recommendedName>
        <fullName evidence="5">Biotin carboxylase</fullName>
    </recommendedName>
    <alternativeName>
        <fullName evidence="11">Acetyl-coenzyme A carboxylase biotin carboxylase subunit A</fullName>
    </alternativeName>
</protein>
<dbReference type="NCBIfam" id="NF006367">
    <property type="entry name" value="PRK08591.1"/>
    <property type="match status" value="1"/>
</dbReference>
<evidence type="ECO:0000313" key="17">
    <source>
        <dbReference type="EMBL" id="PXX89733.1"/>
    </source>
</evidence>
<evidence type="ECO:0000256" key="13">
    <source>
        <dbReference type="PROSITE-ProRule" id="PRU00409"/>
    </source>
</evidence>
<reference evidence="18" key="1">
    <citation type="submission" date="2018-05" db="EMBL/GenBank/DDBJ databases">
        <authorList>
            <person name="Lu D."/>
        </authorList>
    </citation>
    <scope>NUCLEOTIDE SEQUENCE [LARGE SCALE GENOMIC DNA]</scope>
    <source>
        <strain evidence="18">F01</strain>
    </source>
</reference>
<dbReference type="PROSITE" id="PS00866">
    <property type="entry name" value="CPSASE_1"/>
    <property type="match status" value="1"/>
</dbReference>
<dbReference type="PANTHER" id="PTHR18866:SF33">
    <property type="entry name" value="METHYLCROTONOYL-COA CARBOXYLASE SUBUNIT ALPHA, MITOCHONDRIAL-RELATED"/>
    <property type="match status" value="1"/>
</dbReference>
<evidence type="ECO:0000256" key="5">
    <source>
        <dbReference type="ARBA" id="ARBA00017242"/>
    </source>
</evidence>
<dbReference type="GO" id="GO:0005524">
    <property type="term" value="F:ATP binding"/>
    <property type="evidence" value="ECO:0007669"/>
    <property type="project" value="UniProtKB-UniRule"/>
</dbReference>
<evidence type="ECO:0000259" key="15">
    <source>
        <dbReference type="PROSITE" id="PS50975"/>
    </source>
</evidence>
<comment type="pathway">
    <text evidence="3">Lipid metabolism; malonyl-CoA biosynthesis; malonyl-CoA from acetyl-CoA: step 1/1.</text>
</comment>
<comment type="function">
    <text evidence="2">This protein is a component of the acetyl coenzyme A carboxylase complex; first, biotin carboxylase catalyzes the carboxylation of the carrier protein and then the transcarboxylase transfers the carboxyl group to form malonyl-CoA.</text>
</comment>
<evidence type="ECO:0000256" key="4">
    <source>
        <dbReference type="ARBA" id="ARBA00011750"/>
    </source>
</evidence>
<proteinExistence type="predicted"/>
<evidence type="ECO:0000313" key="18">
    <source>
        <dbReference type="Proteomes" id="UP000253987"/>
    </source>
</evidence>
<dbReference type="InterPro" id="IPR005482">
    <property type="entry name" value="Biotin_COase_C"/>
</dbReference>
<dbReference type="PROSITE" id="PS00188">
    <property type="entry name" value="BIOTIN"/>
    <property type="match status" value="1"/>
</dbReference>
<evidence type="ECO:0000259" key="14">
    <source>
        <dbReference type="PROSITE" id="PS50968"/>
    </source>
</evidence>
<dbReference type="GO" id="GO:0004075">
    <property type="term" value="F:biotin carboxylase activity"/>
    <property type="evidence" value="ECO:0007669"/>
    <property type="project" value="UniProtKB-EC"/>
</dbReference>
<dbReference type="PROSITE" id="PS50968">
    <property type="entry name" value="BIOTINYL_LIPOYL"/>
    <property type="match status" value="1"/>
</dbReference>
<dbReference type="SUPFAM" id="SSF52440">
    <property type="entry name" value="PreATP-grasp domain"/>
    <property type="match status" value="1"/>
</dbReference>
<dbReference type="OrthoDB" id="9763189at2"/>
<evidence type="ECO:0000256" key="3">
    <source>
        <dbReference type="ARBA" id="ARBA00004956"/>
    </source>
</evidence>
<dbReference type="InterPro" id="IPR011053">
    <property type="entry name" value="Single_hybrid_motif"/>
</dbReference>
<dbReference type="InterPro" id="IPR016185">
    <property type="entry name" value="PreATP-grasp_dom_sf"/>
</dbReference>
<dbReference type="FunFam" id="3.30.470.20:FF:000028">
    <property type="entry name" value="Methylcrotonoyl-CoA carboxylase subunit alpha, mitochondrial"/>
    <property type="match status" value="1"/>
</dbReference>
<dbReference type="Gene3D" id="2.40.50.100">
    <property type="match status" value="1"/>
</dbReference>
<dbReference type="Gene3D" id="3.30.470.20">
    <property type="entry name" value="ATP-grasp fold, B domain"/>
    <property type="match status" value="1"/>
</dbReference>
<keyword evidence="6" id="KW-0436">Ligase</keyword>
<name>A0A2V3ZGK8_9GAMM</name>